<keyword evidence="1" id="KW-0812">Transmembrane</keyword>
<dbReference type="InterPro" id="IPR002110">
    <property type="entry name" value="Ankyrin_rpt"/>
</dbReference>
<dbReference type="SUPFAM" id="SSF48403">
    <property type="entry name" value="Ankyrin repeat"/>
    <property type="match status" value="1"/>
</dbReference>
<evidence type="ECO:0000256" key="1">
    <source>
        <dbReference type="SAM" id="Phobius"/>
    </source>
</evidence>
<evidence type="ECO:0000313" key="3">
    <source>
        <dbReference type="EMBL" id="PIA32839.1"/>
    </source>
</evidence>
<feature type="transmembrane region" description="Helical" evidence="1">
    <location>
        <begin position="519"/>
        <end position="544"/>
    </location>
</feature>
<name>A0A2G5CNL4_AQUCA</name>
<keyword evidence="4" id="KW-1185">Reference proteome</keyword>
<sequence>MDSISITLDHVVSVHPQENEKRELLSTFKEETSSIEEDDNYTWTKPFIRAMERDDWKSFKSLLDILPGEEARKVNEEGETFLHLAVASGKEQFVIELAKLMSPKDLVLTDQDGYTALSLAAVSGTKEMAEIMVERNHDLVLVCIEVSNDIHELPVVTAARHENTDMVRYLYGQTPKEQLHPDKGKDGAALLTKSIISDLFDIALDLLKRYPTLATSGDYDGTNAITVLARKPSAFPSGRRNELWQHYKSALGFKTRKTKSEEQAMEVLDILSTQVSMLDDKQLEVARVYQAVLEATKFGIVEFVYQVLKYNRHLENCKDRSGRGILLYAIMYRQEKVFNLIQDMRDRKCRFSYISEEDGNNNTLHQAAVYNRFSQIDKISGVALQMQRELQWFEEVEKLVPPKLKDQLNSQGMTPRDLFAEEHAALVEKGEKWMKETATGCMVVAALIATVVFTAAFTVPGGNNDEGDPHYIKTNVFMFFIISDALSLFSSCSSMLMFLAILTSRYAEKDFLLSLPRKLILGLSSLFFSIGTMMAAFCATLHIVCRHENRWVPVISTILAALPVTLFIMLQFPLLVDMVHKTYGPSIFAKKNNCILL</sequence>
<dbReference type="GO" id="GO:0016020">
    <property type="term" value="C:membrane"/>
    <property type="evidence" value="ECO:0007669"/>
    <property type="project" value="TreeGrafter"/>
</dbReference>
<dbReference type="SMART" id="SM00248">
    <property type="entry name" value="ANK"/>
    <property type="match status" value="3"/>
</dbReference>
<dbReference type="Proteomes" id="UP000230069">
    <property type="component" value="Unassembled WGS sequence"/>
</dbReference>
<protein>
    <recommendedName>
        <fullName evidence="2">PGG domain-containing protein</fullName>
    </recommendedName>
</protein>
<feature type="transmembrane region" description="Helical" evidence="1">
    <location>
        <begin position="477"/>
        <end position="499"/>
    </location>
</feature>
<feature type="domain" description="PGG" evidence="2">
    <location>
        <begin position="431"/>
        <end position="543"/>
    </location>
</feature>
<dbReference type="STRING" id="218851.A0A2G5CNL4"/>
<dbReference type="EMBL" id="KZ305060">
    <property type="protein sequence ID" value="PIA32836.1"/>
    <property type="molecule type" value="Genomic_DNA"/>
</dbReference>
<feature type="transmembrane region" description="Helical" evidence="1">
    <location>
        <begin position="438"/>
        <end position="457"/>
    </location>
</feature>
<dbReference type="Gene3D" id="1.25.40.20">
    <property type="entry name" value="Ankyrin repeat-containing domain"/>
    <property type="match status" value="1"/>
</dbReference>
<dbReference type="PANTHER" id="PTHR24177">
    <property type="entry name" value="CASKIN"/>
    <property type="match status" value="1"/>
</dbReference>
<dbReference type="InterPro" id="IPR026961">
    <property type="entry name" value="PGG_dom"/>
</dbReference>
<gene>
    <name evidence="3" type="ORF">AQUCO_04300042v1</name>
</gene>
<dbReference type="Pfam" id="PF12796">
    <property type="entry name" value="Ank_2"/>
    <property type="match status" value="1"/>
</dbReference>
<feature type="transmembrane region" description="Helical" evidence="1">
    <location>
        <begin position="550"/>
        <end position="576"/>
    </location>
</feature>
<dbReference type="PANTHER" id="PTHR24177:SF329">
    <property type="entry name" value="ANKYRIN REPEAT PROTEIN"/>
    <property type="match status" value="1"/>
</dbReference>
<evidence type="ECO:0000313" key="4">
    <source>
        <dbReference type="Proteomes" id="UP000230069"/>
    </source>
</evidence>
<dbReference type="InterPro" id="IPR036770">
    <property type="entry name" value="Ankyrin_rpt-contain_sf"/>
</dbReference>
<keyword evidence="1" id="KW-1133">Transmembrane helix</keyword>
<accession>A0A2G5CNL4</accession>
<dbReference type="EMBL" id="KZ305060">
    <property type="protein sequence ID" value="PIA32838.1"/>
    <property type="molecule type" value="Genomic_DNA"/>
</dbReference>
<organism evidence="3 4">
    <name type="scientific">Aquilegia coerulea</name>
    <name type="common">Rocky mountain columbine</name>
    <dbReference type="NCBI Taxonomy" id="218851"/>
    <lineage>
        <taxon>Eukaryota</taxon>
        <taxon>Viridiplantae</taxon>
        <taxon>Streptophyta</taxon>
        <taxon>Embryophyta</taxon>
        <taxon>Tracheophyta</taxon>
        <taxon>Spermatophyta</taxon>
        <taxon>Magnoliopsida</taxon>
        <taxon>Ranunculales</taxon>
        <taxon>Ranunculaceae</taxon>
        <taxon>Thalictroideae</taxon>
        <taxon>Aquilegia</taxon>
    </lineage>
</organism>
<dbReference type="EMBL" id="KZ305060">
    <property type="protein sequence ID" value="PIA32839.1"/>
    <property type="molecule type" value="Genomic_DNA"/>
</dbReference>
<dbReference type="AlphaFoldDB" id="A0A2G5CNL4"/>
<dbReference type="Pfam" id="PF13962">
    <property type="entry name" value="PGG"/>
    <property type="match status" value="1"/>
</dbReference>
<dbReference type="EMBL" id="KZ305060">
    <property type="protein sequence ID" value="PIA32841.1"/>
    <property type="molecule type" value="Genomic_DNA"/>
</dbReference>
<proteinExistence type="predicted"/>
<keyword evidence="1" id="KW-0472">Membrane</keyword>
<reference evidence="3 4" key="1">
    <citation type="submission" date="2017-09" db="EMBL/GenBank/DDBJ databases">
        <title>WGS assembly of Aquilegia coerulea Goldsmith.</title>
        <authorList>
            <person name="Hodges S."/>
            <person name="Kramer E."/>
            <person name="Nordborg M."/>
            <person name="Tomkins J."/>
            <person name="Borevitz J."/>
            <person name="Derieg N."/>
            <person name="Yan J."/>
            <person name="Mihaltcheva S."/>
            <person name="Hayes R.D."/>
            <person name="Rokhsar D."/>
        </authorList>
    </citation>
    <scope>NUCLEOTIDE SEQUENCE [LARGE SCALE GENOMIC DNA]</scope>
    <source>
        <strain evidence="4">cv. Goldsmith</strain>
    </source>
</reference>
<evidence type="ECO:0000259" key="2">
    <source>
        <dbReference type="Pfam" id="PF13962"/>
    </source>
</evidence>
<dbReference type="EMBL" id="KZ305060">
    <property type="protein sequence ID" value="PIA32840.1"/>
    <property type="molecule type" value="Genomic_DNA"/>
</dbReference>
<dbReference type="FunCoup" id="A0A2G5CNL4">
    <property type="interactions" value="116"/>
</dbReference>
<dbReference type="OrthoDB" id="1880601at2759"/>